<keyword evidence="1" id="KW-0812">Transmembrane</keyword>
<reference evidence="5" key="1">
    <citation type="journal article" date="2019" name="Int. J. Syst. Evol. Microbiol.">
        <title>The Global Catalogue of Microorganisms (GCM) 10K type strain sequencing project: providing services to taxonomists for standard genome sequencing and annotation.</title>
        <authorList>
            <consortium name="The Broad Institute Genomics Platform"/>
            <consortium name="The Broad Institute Genome Sequencing Center for Infectious Disease"/>
            <person name="Wu L."/>
            <person name="Ma J."/>
        </authorList>
    </citation>
    <scope>NUCLEOTIDE SEQUENCE [LARGE SCALE GENOMIC DNA]</scope>
    <source>
        <strain evidence="5">TISTR 1906</strain>
    </source>
</reference>
<dbReference type="InterPro" id="IPR039567">
    <property type="entry name" value="Gly-zipper"/>
</dbReference>
<dbReference type="Proteomes" id="UP001597463">
    <property type="component" value="Unassembled WGS sequence"/>
</dbReference>
<dbReference type="PROSITE" id="PS51257">
    <property type="entry name" value="PROKAR_LIPOPROTEIN"/>
    <property type="match status" value="1"/>
</dbReference>
<name>A0ABW5UHG0_9BURK</name>
<accession>A0ABW5UHG0</accession>
<keyword evidence="1" id="KW-1133">Transmembrane helix</keyword>
<evidence type="ECO:0000313" key="4">
    <source>
        <dbReference type="EMBL" id="MFD2753068.1"/>
    </source>
</evidence>
<keyword evidence="2" id="KW-0732">Signal</keyword>
<keyword evidence="1" id="KW-0472">Membrane</keyword>
<proteinExistence type="predicted"/>
<evidence type="ECO:0000313" key="5">
    <source>
        <dbReference type="Proteomes" id="UP001597463"/>
    </source>
</evidence>
<feature type="chain" id="PRO_5045380067" evidence="2">
    <location>
        <begin position="30"/>
        <end position="76"/>
    </location>
</feature>
<evidence type="ECO:0000256" key="1">
    <source>
        <dbReference type="SAM" id="Phobius"/>
    </source>
</evidence>
<evidence type="ECO:0000259" key="3">
    <source>
        <dbReference type="Pfam" id="PF13488"/>
    </source>
</evidence>
<keyword evidence="5" id="KW-1185">Reference proteome</keyword>
<feature type="domain" description="Glycine zipper" evidence="3">
    <location>
        <begin position="31"/>
        <end position="74"/>
    </location>
</feature>
<dbReference type="Pfam" id="PF13488">
    <property type="entry name" value="Gly-zipper_Omp"/>
    <property type="match status" value="1"/>
</dbReference>
<dbReference type="RefSeq" id="WP_066472297.1">
    <property type="nucleotide sequence ID" value="NZ_BCNT01000003.1"/>
</dbReference>
<gene>
    <name evidence="4" type="ORF">ACFSW6_03140</name>
</gene>
<protein>
    <submittedName>
        <fullName evidence="4">Glycine zipper domain-containing protein</fullName>
    </submittedName>
</protein>
<feature type="transmembrane region" description="Helical" evidence="1">
    <location>
        <begin position="39"/>
        <end position="65"/>
    </location>
</feature>
<sequence length="76" mass="7189">MKIRTGSSLAAAALLSLALAGCSSNPTNAQIGTGVGAVAGGVVGDAVFGSTLGTVGGAAAGALIGNEVGKRNDRRY</sequence>
<organism evidence="4 5">
    <name type="scientific">Comamonas terrae</name>
    <dbReference type="NCBI Taxonomy" id="673548"/>
    <lineage>
        <taxon>Bacteria</taxon>
        <taxon>Pseudomonadati</taxon>
        <taxon>Pseudomonadota</taxon>
        <taxon>Betaproteobacteria</taxon>
        <taxon>Burkholderiales</taxon>
        <taxon>Comamonadaceae</taxon>
        <taxon>Comamonas</taxon>
    </lineage>
</organism>
<comment type="caution">
    <text evidence="4">The sequence shown here is derived from an EMBL/GenBank/DDBJ whole genome shotgun (WGS) entry which is preliminary data.</text>
</comment>
<evidence type="ECO:0000256" key="2">
    <source>
        <dbReference type="SAM" id="SignalP"/>
    </source>
</evidence>
<feature type="signal peptide" evidence="2">
    <location>
        <begin position="1"/>
        <end position="29"/>
    </location>
</feature>
<dbReference type="EMBL" id="JBHUMV010000001">
    <property type="protein sequence ID" value="MFD2753068.1"/>
    <property type="molecule type" value="Genomic_DNA"/>
</dbReference>